<evidence type="ECO:0000313" key="3">
    <source>
        <dbReference type="Proteomes" id="UP001501509"/>
    </source>
</evidence>
<accession>A0ABP6BUU3</accession>
<evidence type="ECO:0008006" key="4">
    <source>
        <dbReference type="Google" id="ProtNLM"/>
    </source>
</evidence>
<dbReference type="RefSeq" id="WP_344540188.1">
    <property type="nucleotide sequence ID" value="NZ_BAAATD010000002.1"/>
</dbReference>
<sequence length="127" mass="12867">MDFVASYRNRAGMAVLALALSAGTLVIGAPAHASVPWICGNGQVCGYDPSGKVMFVVTAPPPGQCTTTPTSSFGPVTTVVNASDTLVKLSAAGCAQAAADPQITAPPRQTVTTSYWLRIGTRISAAA</sequence>
<protein>
    <recommendedName>
        <fullName evidence="4">Secreted protein</fullName>
    </recommendedName>
</protein>
<keyword evidence="3" id="KW-1185">Reference proteome</keyword>
<comment type="caution">
    <text evidence="2">The sequence shown here is derived from an EMBL/GenBank/DDBJ whole genome shotgun (WGS) entry which is preliminary data.</text>
</comment>
<gene>
    <name evidence="2" type="ORF">GCM10010411_22040</name>
</gene>
<name>A0ABP6BUU3_9ACTN</name>
<feature type="signal peptide" evidence="1">
    <location>
        <begin position="1"/>
        <end position="33"/>
    </location>
</feature>
<proteinExistence type="predicted"/>
<dbReference type="EMBL" id="BAAATD010000002">
    <property type="protein sequence ID" value="GAA2588775.1"/>
    <property type="molecule type" value="Genomic_DNA"/>
</dbReference>
<organism evidence="2 3">
    <name type="scientific">Actinomadura fulvescens</name>
    <dbReference type="NCBI Taxonomy" id="46160"/>
    <lineage>
        <taxon>Bacteria</taxon>
        <taxon>Bacillati</taxon>
        <taxon>Actinomycetota</taxon>
        <taxon>Actinomycetes</taxon>
        <taxon>Streptosporangiales</taxon>
        <taxon>Thermomonosporaceae</taxon>
        <taxon>Actinomadura</taxon>
    </lineage>
</organism>
<keyword evidence="1" id="KW-0732">Signal</keyword>
<evidence type="ECO:0000313" key="2">
    <source>
        <dbReference type="EMBL" id="GAA2588775.1"/>
    </source>
</evidence>
<dbReference type="Proteomes" id="UP001501509">
    <property type="component" value="Unassembled WGS sequence"/>
</dbReference>
<evidence type="ECO:0000256" key="1">
    <source>
        <dbReference type="SAM" id="SignalP"/>
    </source>
</evidence>
<feature type="chain" id="PRO_5047438016" description="Secreted protein" evidence="1">
    <location>
        <begin position="34"/>
        <end position="127"/>
    </location>
</feature>
<reference evidence="3" key="1">
    <citation type="journal article" date="2019" name="Int. J. Syst. Evol. Microbiol.">
        <title>The Global Catalogue of Microorganisms (GCM) 10K type strain sequencing project: providing services to taxonomists for standard genome sequencing and annotation.</title>
        <authorList>
            <consortium name="The Broad Institute Genomics Platform"/>
            <consortium name="The Broad Institute Genome Sequencing Center for Infectious Disease"/>
            <person name="Wu L."/>
            <person name="Ma J."/>
        </authorList>
    </citation>
    <scope>NUCLEOTIDE SEQUENCE [LARGE SCALE GENOMIC DNA]</scope>
    <source>
        <strain evidence="3">JCM 6833</strain>
    </source>
</reference>